<dbReference type="EMBL" id="WLCI01000016">
    <property type="protein sequence ID" value="MTB96526.1"/>
    <property type="molecule type" value="Genomic_DNA"/>
</dbReference>
<dbReference type="InterPro" id="IPR006016">
    <property type="entry name" value="UspA"/>
</dbReference>
<comment type="caution">
    <text evidence="3">The sequence shown here is derived from an EMBL/GenBank/DDBJ whole genome shotgun (WGS) entry which is preliminary data.</text>
</comment>
<evidence type="ECO:0000259" key="2">
    <source>
        <dbReference type="Pfam" id="PF00582"/>
    </source>
</evidence>
<name>A0A6I3JE85_9ACTN</name>
<proteinExistence type="inferred from homology"/>
<reference evidence="3 4" key="1">
    <citation type="submission" date="2019-10" db="EMBL/GenBank/DDBJ databases">
        <title>Nocardioides novel species isolated from the excrement of Marmot.</title>
        <authorList>
            <person name="Zhang G."/>
        </authorList>
    </citation>
    <scope>NUCLEOTIDE SEQUENCE [LARGE SCALE GENOMIC DNA]</scope>
    <source>
        <strain evidence="4">zg-579</strain>
    </source>
</reference>
<dbReference type="InterPro" id="IPR006015">
    <property type="entry name" value="Universal_stress_UspA"/>
</dbReference>
<dbReference type="PANTHER" id="PTHR46268:SF6">
    <property type="entry name" value="UNIVERSAL STRESS PROTEIN UP12"/>
    <property type="match status" value="1"/>
</dbReference>
<accession>A0A6I3JE85</accession>
<dbReference type="InterPro" id="IPR014729">
    <property type="entry name" value="Rossmann-like_a/b/a_fold"/>
</dbReference>
<dbReference type="PRINTS" id="PR01438">
    <property type="entry name" value="UNVRSLSTRESS"/>
</dbReference>
<dbReference type="Proteomes" id="UP000433406">
    <property type="component" value="Unassembled WGS sequence"/>
</dbReference>
<protein>
    <recommendedName>
        <fullName evidence="2">UspA domain-containing protein</fullName>
    </recommendedName>
</protein>
<dbReference type="Pfam" id="PF00582">
    <property type="entry name" value="Usp"/>
    <property type="match status" value="2"/>
</dbReference>
<evidence type="ECO:0000256" key="1">
    <source>
        <dbReference type="ARBA" id="ARBA00008791"/>
    </source>
</evidence>
<dbReference type="RefSeq" id="WP_154616391.1">
    <property type="nucleotide sequence ID" value="NZ_CP053660.1"/>
</dbReference>
<keyword evidence="4" id="KW-1185">Reference proteome</keyword>
<comment type="similarity">
    <text evidence="1">Belongs to the universal stress protein A family.</text>
</comment>
<organism evidence="3 4">
    <name type="scientific">Nocardioides marmotae</name>
    <dbReference type="NCBI Taxonomy" id="2663857"/>
    <lineage>
        <taxon>Bacteria</taxon>
        <taxon>Bacillati</taxon>
        <taxon>Actinomycetota</taxon>
        <taxon>Actinomycetes</taxon>
        <taxon>Propionibacteriales</taxon>
        <taxon>Nocardioidaceae</taxon>
        <taxon>Nocardioides</taxon>
    </lineage>
</organism>
<evidence type="ECO:0000313" key="4">
    <source>
        <dbReference type="Proteomes" id="UP000433406"/>
    </source>
</evidence>
<gene>
    <name evidence="3" type="ORF">GGQ22_15735</name>
</gene>
<sequence>MANTIQLEEGGPVVVGVDGSPASLVAARFGVAEAHRFGTMVRLVHVVPDYIAMAPMYPLPPDELTDAGRVMLRELLDELGPIDPEVRVQRVVRRGSRVAALTSDARGARLLVVGSDRRPVTARLLTGNTSTGVAASAASPVVAVPETWDPDRSTGVVVVGIKRPTRVTELFGEAFAVAHARGARLVVMHAWKLPSEYDDIVAGRTSREQWDARARTELEGPLAEWREAYPEVEVEVRTIHDQPAHALVAVSAEADELVLLRRAHGIPAAAHLGSTARAVLREAQCPVRIVPPGHVVALPGLSLEDSGTMRK</sequence>
<feature type="domain" description="UspA" evidence="2">
    <location>
        <begin position="157"/>
        <end position="291"/>
    </location>
</feature>
<evidence type="ECO:0000313" key="3">
    <source>
        <dbReference type="EMBL" id="MTB96526.1"/>
    </source>
</evidence>
<dbReference type="Gene3D" id="3.40.50.620">
    <property type="entry name" value="HUPs"/>
    <property type="match status" value="2"/>
</dbReference>
<feature type="domain" description="UspA" evidence="2">
    <location>
        <begin position="12"/>
        <end position="145"/>
    </location>
</feature>
<dbReference type="SUPFAM" id="SSF52402">
    <property type="entry name" value="Adenine nucleotide alpha hydrolases-like"/>
    <property type="match status" value="2"/>
</dbReference>
<dbReference type="PANTHER" id="PTHR46268">
    <property type="entry name" value="STRESS RESPONSE PROTEIN NHAX"/>
    <property type="match status" value="1"/>
</dbReference>
<dbReference type="AlphaFoldDB" id="A0A6I3JE85"/>